<name>A0AA87REE3_9MICO</name>
<keyword evidence="1" id="KW-0812">Transmembrane</keyword>
<comment type="caution">
    <text evidence="3">The sequence shown here is derived from an EMBL/GenBank/DDBJ whole genome shotgun (WGS) entry which is preliminary data.</text>
</comment>
<feature type="transmembrane region" description="Helical" evidence="1">
    <location>
        <begin position="16"/>
        <end position="35"/>
    </location>
</feature>
<protein>
    <recommendedName>
        <fullName evidence="2">DUF58 domain-containing protein</fullName>
    </recommendedName>
</protein>
<keyword evidence="1" id="KW-1133">Transmembrane helix</keyword>
<gene>
    <name evidence="3" type="ORF">ABA31_25380</name>
</gene>
<dbReference type="EMBL" id="BJUU01000021">
    <property type="protein sequence ID" value="GEK81187.1"/>
    <property type="molecule type" value="Genomic_DNA"/>
</dbReference>
<dbReference type="PANTHER" id="PTHR34351:SF1">
    <property type="entry name" value="SLR1927 PROTEIN"/>
    <property type="match status" value="1"/>
</dbReference>
<dbReference type="Proteomes" id="UP000321749">
    <property type="component" value="Unassembled WGS sequence"/>
</dbReference>
<accession>A0AA87REE3</accession>
<dbReference type="PANTHER" id="PTHR34351">
    <property type="entry name" value="SLR1927 PROTEIN-RELATED"/>
    <property type="match status" value="1"/>
</dbReference>
<keyword evidence="1" id="KW-0472">Membrane</keyword>
<reference evidence="3 4" key="1">
    <citation type="submission" date="2019-07" db="EMBL/GenBank/DDBJ databases">
        <title>Whole genome shotgun sequence of Agrococcus baldri NBRC 103055.</title>
        <authorList>
            <person name="Hosoyama A."/>
            <person name="Uohara A."/>
            <person name="Ohji S."/>
            <person name="Ichikawa N."/>
        </authorList>
    </citation>
    <scope>NUCLEOTIDE SEQUENCE [LARGE SCALE GENOMIC DNA]</scope>
    <source>
        <strain evidence="3 4">NBRC 103055</strain>
    </source>
</reference>
<feature type="domain" description="DUF58" evidence="2">
    <location>
        <begin position="194"/>
        <end position="262"/>
    </location>
</feature>
<dbReference type="InterPro" id="IPR002881">
    <property type="entry name" value="DUF58"/>
</dbReference>
<dbReference type="RefSeq" id="WP_146796274.1">
    <property type="nucleotide sequence ID" value="NZ_BJUU01000021.1"/>
</dbReference>
<organism evidence="3 4">
    <name type="scientific">Agrococcus baldri</name>
    <dbReference type="NCBI Taxonomy" id="153730"/>
    <lineage>
        <taxon>Bacteria</taxon>
        <taxon>Bacillati</taxon>
        <taxon>Actinomycetota</taxon>
        <taxon>Actinomycetes</taxon>
        <taxon>Micrococcales</taxon>
        <taxon>Microbacteriaceae</taxon>
        <taxon>Agrococcus</taxon>
    </lineage>
</organism>
<sequence length="376" mass="40653">MASPRSSADRSKVRPTARGVVLLLAGVLLLVAAYWERQVVLLVPAALCLGVVLLGAWWAIGAVGQVRLGTPGVVEEGADASLRIAGDRRHAGARWSTWAPGPERYLLLEGELDGEGRETVRLGSHPRGRWRLAPVSLIAHDPFRVMRTTRIVDPLASLVVGPEVLPIPPSSLRSNREEGRLAQSRTADNVDAMVREWRHGDPQRRVHWRQTAKRGHLMVRQEANPASDDHVVVVDTAGAAGSDRDAQDRLARAACSLVRALAGSERIVVVHATGEASIARADWRDLPAALAAFASMEVPDDATGGRGDDPRGRSLPVATAHVVALEETAPETWTLPPGSTLWLVVARDASPRRIAPGSRVRIQRWIDRVGPVRELA</sequence>
<evidence type="ECO:0000313" key="4">
    <source>
        <dbReference type="Proteomes" id="UP000321749"/>
    </source>
</evidence>
<proteinExistence type="predicted"/>
<evidence type="ECO:0000256" key="1">
    <source>
        <dbReference type="SAM" id="Phobius"/>
    </source>
</evidence>
<feature type="transmembrane region" description="Helical" evidence="1">
    <location>
        <begin position="41"/>
        <end position="60"/>
    </location>
</feature>
<dbReference type="AlphaFoldDB" id="A0AA87REE3"/>
<dbReference type="Pfam" id="PF01882">
    <property type="entry name" value="DUF58"/>
    <property type="match status" value="1"/>
</dbReference>
<evidence type="ECO:0000313" key="3">
    <source>
        <dbReference type="EMBL" id="GEK81187.1"/>
    </source>
</evidence>
<keyword evidence="4" id="KW-1185">Reference proteome</keyword>
<evidence type="ECO:0000259" key="2">
    <source>
        <dbReference type="Pfam" id="PF01882"/>
    </source>
</evidence>